<sequence length="67" mass="7830">MRQQLEYLQAELCIREERISSDEMQVLKGRIGVNVAKVNRLGKLRKVKNARPHSFYLDEDTSNYGAY</sequence>
<protein>
    <submittedName>
        <fullName evidence="1">Uncharacterized protein</fullName>
    </submittedName>
</protein>
<keyword evidence="2" id="KW-1185">Reference proteome</keyword>
<organism evidence="1 2">
    <name type="scientific">Vitis vinifera</name>
    <name type="common">Grape</name>
    <dbReference type="NCBI Taxonomy" id="29760"/>
    <lineage>
        <taxon>Eukaryota</taxon>
        <taxon>Viridiplantae</taxon>
        <taxon>Streptophyta</taxon>
        <taxon>Embryophyta</taxon>
        <taxon>Tracheophyta</taxon>
        <taxon>Spermatophyta</taxon>
        <taxon>Magnoliopsida</taxon>
        <taxon>eudicotyledons</taxon>
        <taxon>Gunneridae</taxon>
        <taxon>Pentapetalae</taxon>
        <taxon>rosids</taxon>
        <taxon>Vitales</taxon>
        <taxon>Vitaceae</taxon>
        <taxon>Viteae</taxon>
        <taxon>Vitis</taxon>
    </lineage>
</organism>
<accession>A0ABY9BQ94</accession>
<evidence type="ECO:0000313" key="2">
    <source>
        <dbReference type="Proteomes" id="UP001227230"/>
    </source>
</evidence>
<evidence type="ECO:0000313" key="1">
    <source>
        <dbReference type="EMBL" id="WJZ84440.1"/>
    </source>
</evidence>
<proteinExistence type="predicted"/>
<gene>
    <name evidence="1" type="ORF">VitviT2T_004044</name>
</gene>
<dbReference type="Proteomes" id="UP001227230">
    <property type="component" value="Chromosome 3"/>
</dbReference>
<reference evidence="1 2" key="1">
    <citation type="journal article" date="2023" name="Hortic Res">
        <title>The complete reference genome for grapevine (Vitis vinifera L.) genetics and breeding.</title>
        <authorList>
            <person name="Shi X."/>
            <person name="Cao S."/>
            <person name="Wang X."/>
            <person name="Huang S."/>
            <person name="Wang Y."/>
            <person name="Liu Z."/>
            <person name="Liu W."/>
            <person name="Leng X."/>
            <person name="Peng Y."/>
            <person name="Wang N."/>
            <person name="Wang Y."/>
            <person name="Ma Z."/>
            <person name="Xu X."/>
            <person name="Zhang F."/>
            <person name="Xue H."/>
            <person name="Zhong H."/>
            <person name="Wang Y."/>
            <person name="Zhang K."/>
            <person name="Velt A."/>
            <person name="Avia K."/>
            <person name="Holtgrawe D."/>
            <person name="Grimplet J."/>
            <person name="Matus J.T."/>
            <person name="Ware D."/>
            <person name="Wu X."/>
            <person name="Wang H."/>
            <person name="Liu C."/>
            <person name="Fang Y."/>
            <person name="Rustenholz C."/>
            <person name="Cheng Z."/>
            <person name="Xiao H."/>
            <person name="Zhou Y."/>
        </authorList>
    </citation>
    <scope>NUCLEOTIDE SEQUENCE [LARGE SCALE GENOMIC DNA]</scope>
    <source>
        <strain evidence="2">cv. Pinot noir / PN40024</strain>
        <tissue evidence="1">Leaf</tissue>
    </source>
</reference>
<dbReference type="EMBL" id="CP126650">
    <property type="protein sequence ID" value="WJZ84440.1"/>
    <property type="molecule type" value="Genomic_DNA"/>
</dbReference>
<name>A0ABY9BQ94_VITVI</name>